<dbReference type="AlphaFoldDB" id="A0A4P6WP93"/>
<evidence type="ECO:0000313" key="3">
    <source>
        <dbReference type="Proteomes" id="UP000293850"/>
    </source>
</evidence>
<reference evidence="2 3" key="1">
    <citation type="submission" date="2019-03" db="EMBL/GenBank/DDBJ databases">
        <title>Complete genome sequence of an arsenate-respiring bacteria, Citrobacter sp. LY-1.</title>
        <authorList>
            <person name="Wang H."/>
            <person name="Liu Y."/>
            <person name="Li Q."/>
            <person name="Huang J."/>
        </authorList>
    </citation>
    <scope>NUCLEOTIDE SEQUENCE [LARGE SCALE GENOMIC DNA]</scope>
    <source>
        <strain evidence="2 3">LY-1</strain>
    </source>
</reference>
<proteinExistence type="predicted"/>
<keyword evidence="3" id="KW-1185">Reference proteome</keyword>
<dbReference type="InterPro" id="IPR010888">
    <property type="entry name" value="CblD"/>
</dbReference>
<dbReference type="EMBL" id="CP037864">
    <property type="protein sequence ID" value="QBM24877.1"/>
    <property type="molecule type" value="Genomic_DNA"/>
</dbReference>
<dbReference type="RefSeq" id="WP_133086893.1">
    <property type="nucleotide sequence ID" value="NZ_CP037864.1"/>
</dbReference>
<dbReference type="InterPro" id="IPR043037">
    <property type="entry name" value="CfaE_adhesin"/>
</dbReference>
<evidence type="ECO:0000313" key="2">
    <source>
        <dbReference type="EMBL" id="QBM24877.1"/>
    </source>
</evidence>
<protein>
    <submittedName>
        <fullName evidence="2">Pilin protein</fullName>
    </submittedName>
</protein>
<keyword evidence="1" id="KW-0732">Signal</keyword>
<gene>
    <name evidence="2" type="ORF">E1B03_21545</name>
</gene>
<evidence type="ECO:0000256" key="1">
    <source>
        <dbReference type="SAM" id="SignalP"/>
    </source>
</evidence>
<dbReference type="Gene3D" id="2.60.40.2520">
    <property type="entry name" value="CFA/I fimbrial subunit E, adhesin domain"/>
    <property type="match status" value="1"/>
</dbReference>
<accession>A0A4P6WP93</accession>
<organism evidence="2 3">
    <name type="scientific">Citrobacter arsenatis</name>
    <dbReference type="NCBI Taxonomy" id="2546350"/>
    <lineage>
        <taxon>Bacteria</taxon>
        <taxon>Pseudomonadati</taxon>
        <taxon>Pseudomonadota</taxon>
        <taxon>Gammaproteobacteria</taxon>
        <taxon>Enterobacterales</taxon>
        <taxon>Enterobacteriaceae</taxon>
        <taxon>Citrobacter</taxon>
    </lineage>
</organism>
<dbReference type="KEGG" id="cars:E1B03_21545"/>
<name>A0A4P6WP93_9ENTR</name>
<feature type="signal peptide" evidence="1">
    <location>
        <begin position="1"/>
        <end position="20"/>
    </location>
</feature>
<sequence>MKWMKLLLIGGLLTSNAASAFTLVGPTPNVTTTQEYELPSGAPADVKLWDEDYDGVQGYYASAGGYACDYPDVQQTCTHTSSQSTITIMLKEKRSGMIHPFKIQAYMQSLFVMKDGSYSLCNSTTRPLNKQGVISTCNEDGKSIDGQARLLTAWIEQSEMNKLVIGGIWEGQLKLKYTAYGGGNPVNYTANITLKGKATGKQDIYFPEFNGANPLVQLDLHPTGSVTGNSFAEDVTTLDMCLYDGYNSNSDSMTLSFSDEGRAGAGRNEGDFSIYNTGTGGTAAAERIDYHLEMFDPHSKSWMAVKNNNSFVLSAGVNGQDQIRPVRLPSISYPVLCAPTPLRLIVDKFRVTEKAAGYYKGTLHVEFSPSLNSI</sequence>
<dbReference type="Pfam" id="PF07434">
    <property type="entry name" value="CblD"/>
    <property type="match status" value="1"/>
</dbReference>
<feature type="chain" id="PRO_5021016784" evidence="1">
    <location>
        <begin position="21"/>
        <end position="374"/>
    </location>
</feature>
<dbReference type="Gene3D" id="2.60.40.2040">
    <property type="entry name" value="CFA/I fimbrial subunit E, pilin domain"/>
    <property type="match status" value="1"/>
</dbReference>
<dbReference type="Proteomes" id="UP000293850">
    <property type="component" value="Chromosome"/>
</dbReference>